<dbReference type="GO" id="GO:0005634">
    <property type="term" value="C:nucleus"/>
    <property type="evidence" value="ECO:0007669"/>
    <property type="project" value="UniProtKB-SubCell"/>
</dbReference>
<dbReference type="Proteomes" id="UP000002320">
    <property type="component" value="Unassembled WGS sequence"/>
</dbReference>
<feature type="compositionally biased region" description="Basic and acidic residues" evidence="8">
    <location>
        <begin position="771"/>
        <end position="784"/>
    </location>
</feature>
<evidence type="ECO:0000256" key="2">
    <source>
        <dbReference type="ARBA" id="ARBA00022723"/>
    </source>
</evidence>
<dbReference type="OrthoDB" id="7771121at2759"/>
<dbReference type="PANTHER" id="PTHR24394">
    <property type="entry name" value="ZINC FINGER PROTEIN"/>
    <property type="match status" value="1"/>
</dbReference>
<keyword evidence="2" id="KW-0479">Metal-binding</keyword>
<feature type="domain" description="C2H2-type" evidence="9">
    <location>
        <begin position="557"/>
        <end position="582"/>
    </location>
</feature>
<feature type="region of interest" description="Disordered" evidence="8">
    <location>
        <begin position="765"/>
        <end position="803"/>
    </location>
</feature>
<dbReference type="AlphaFoldDB" id="B0X7D6"/>
<dbReference type="PANTHER" id="PTHR24394:SF29">
    <property type="entry name" value="MYONEURIN"/>
    <property type="match status" value="1"/>
</dbReference>
<dbReference type="SMART" id="SM00868">
    <property type="entry name" value="zf-AD"/>
    <property type="match status" value="2"/>
</dbReference>
<keyword evidence="4 7" id="KW-0863">Zinc-finger</keyword>
<feature type="region of interest" description="Disordered" evidence="8">
    <location>
        <begin position="148"/>
        <end position="170"/>
    </location>
</feature>
<dbReference type="PROSITE" id="PS50157">
    <property type="entry name" value="ZINC_FINGER_C2H2_2"/>
    <property type="match status" value="10"/>
</dbReference>
<dbReference type="VEuPathDB" id="VectorBase:CQUJHB002232"/>
<accession>B0X7D6</accession>
<evidence type="ECO:0000313" key="12">
    <source>
        <dbReference type="Proteomes" id="UP000002320"/>
    </source>
</evidence>
<dbReference type="InterPro" id="IPR036236">
    <property type="entry name" value="Znf_C2H2_sf"/>
</dbReference>
<keyword evidence="6" id="KW-0539">Nucleus</keyword>
<keyword evidence="5" id="KW-0862">Zinc</keyword>
<dbReference type="KEGG" id="cqu:CpipJ_CPIJ015270"/>
<feature type="region of interest" description="Disordered" evidence="8">
    <location>
        <begin position="350"/>
        <end position="378"/>
    </location>
</feature>
<feature type="domain" description="C2H2-type" evidence="9">
    <location>
        <begin position="95"/>
        <end position="122"/>
    </location>
</feature>
<proteinExistence type="predicted"/>
<feature type="domain" description="C2H2-type" evidence="9">
    <location>
        <begin position="501"/>
        <end position="528"/>
    </location>
</feature>
<dbReference type="InParanoid" id="B0X7D6"/>
<dbReference type="SUPFAM" id="SSF57667">
    <property type="entry name" value="beta-beta-alpha zinc fingers"/>
    <property type="match status" value="6"/>
</dbReference>
<dbReference type="VEuPathDB" id="VectorBase:CPIJ015270"/>
<dbReference type="VEuPathDB" id="VectorBase:CQUJHB007935"/>
<feature type="domain" description="C2H2-type" evidence="9">
    <location>
        <begin position="39"/>
        <end position="66"/>
    </location>
</feature>
<dbReference type="GO" id="GO:0000981">
    <property type="term" value="F:DNA-binding transcription factor activity, RNA polymerase II-specific"/>
    <property type="evidence" value="ECO:0007669"/>
    <property type="project" value="TreeGrafter"/>
</dbReference>
<sequence>MNKHNGIKPYKCKNESCSKHFYGKGELYRHTTLCGKDKPICPLCGVQLSSKGTLKAHMETHAEEPVAGCDTCGKKFKSTKSLKRHQMVHSDERNYPCRVCGKALKSANALYVHRRIHTQEKPYSCTICGQGFAYKCLVKPHMKKCHAEEDLEQESTSNEREPPQSNNLPEEPEFLLEIKEERLEEVFDPVRSSHNSEPPTLFCSLCLRQCLEEQIQEFSTYQSWNGTSFEDRRGKLEQMLGGVQIDGDICRTCWRMVELAVDFRQSCLKMVELKESFPVGVARKDGEEEEWFAGGHLEGLGRTRKMVQDHVERVEFAEASLRNEIDMKLEEGSGDDTTVIEKDTHLAEDHFEEDLKSNSNESTENVEEPDDEPDLTPAEPIPIPLFTCSTCNRSFESKGSLHIHQNYCNSSKTIRTYSCTICSANFMCYASLIGHLNKHKGVKPFQCSKPSCTKTFYNRVKWRYHELSCGASPFVCALCGVTIKSYSAFKSHKAKHTERTFSCPNCEKKFSSRTHLRKHQTVHTNARNYPCTECDKAFKSSYAARVHMRIHTQEKPFSCAICGMGFAYKCLVKPHMEKSHEGAVYNSSLTESITETNLTEPLLEVIKEEPQLDIPATEQLYEVLLLVEEPKSEPAEPIPEVSLFCSLCLRPCTCDQVVEFSTEPSWNGLDVASGRDKLVPLLGVEIELEQCAVCRSCWTLVEMLADFRESCLKAAAWRMQFNFGLDEVGDDWLSKENLEVMARTQKVVQRHVERIQTAEIVARNRQNSGENELREEKPMLKDEKDWVEDASYTESPKELPKNE</sequence>
<dbReference type="HOGENOM" id="CLU_350652_0_0_1"/>
<dbReference type="EMBL" id="DS232448">
    <property type="protein sequence ID" value="EDS41886.1"/>
    <property type="molecule type" value="Genomic_DNA"/>
</dbReference>
<evidence type="ECO:0000256" key="6">
    <source>
        <dbReference type="ARBA" id="ARBA00023242"/>
    </source>
</evidence>
<dbReference type="Gene3D" id="3.30.160.60">
    <property type="entry name" value="Classic Zinc Finger"/>
    <property type="match status" value="8"/>
</dbReference>
<feature type="domain" description="C2H2-type" evidence="9">
    <location>
        <begin position="67"/>
        <end position="94"/>
    </location>
</feature>
<dbReference type="InterPro" id="IPR012934">
    <property type="entry name" value="Znf_AD"/>
</dbReference>
<feature type="domain" description="C2H2-type" evidence="9">
    <location>
        <begin position="529"/>
        <end position="556"/>
    </location>
</feature>
<feature type="domain" description="C2H2-type" evidence="9">
    <location>
        <begin position="386"/>
        <end position="413"/>
    </location>
</feature>
<dbReference type="PROSITE" id="PS00028">
    <property type="entry name" value="ZINC_FINGER_C2H2_1"/>
    <property type="match status" value="8"/>
</dbReference>
<evidence type="ECO:0000313" key="11">
    <source>
        <dbReference type="EnsemblMetazoa" id="CPIJ015270-PA"/>
    </source>
</evidence>
<comment type="subcellular location">
    <subcellularLocation>
        <location evidence="1">Nucleus</location>
    </subcellularLocation>
</comment>
<protein>
    <submittedName>
        <fullName evidence="10 11">Zinc finger protein 133</fullName>
    </submittedName>
</protein>
<evidence type="ECO:0000256" key="3">
    <source>
        <dbReference type="ARBA" id="ARBA00022737"/>
    </source>
</evidence>
<evidence type="ECO:0000256" key="1">
    <source>
        <dbReference type="ARBA" id="ARBA00004123"/>
    </source>
</evidence>
<keyword evidence="12" id="KW-1185">Reference proteome</keyword>
<keyword evidence="3" id="KW-0677">Repeat</keyword>
<evidence type="ECO:0000256" key="8">
    <source>
        <dbReference type="SAM" id="MobiDB-lite"/>
    </source>
</evidence>
<reference evidence="11" key="2">
    <citation type="submission" date="2020-05" db="UniProtKB">
        <authorList>
            <consortium name="EnsemblMetazoa"/>
        </authorList>
    </citation>
    <scope>IDENTIFICATION</scope>
    <source>
        <strain evidence="11">JHB</strain>
    </source>
</reference>
<feature type="domain" description="C2H2-type" evidence="9">
    <location>
        <begin position="10"/>
        <end position="39"/>
    </location>
</feature>
<dbReference type="InterPro" id="IPR013087">
    <property type="entry name" value="Znf_C2H2_type"/>
</dbReference>
<evidence type="ECO:0000313" key="10">
    <source>
        <dbReference type="EMBL" id="EDS41886.1"/>
    </source>
</evidence>
<feature type="domain" description="C2H2-type" evidence="9">
    <location>
        <begin position="417"/>
        <end position="444"/>
    </location>
</feature>
<evidence type="ECO:0000256" key="7">
    <source>
        <dbReference type="PROSITE-ProRule" id="PRU00042"/>
    </source>
</evidence>
<gene>
    <name evidence="11" type="primary">6048674</name>
    <name evidence="10" type="ORF">CpipJ_CPIJ015270</name>
</gene>
<reference evidence="10" key="1">
    <citation type="submission" date="2007-03" db="EMBL/GenBank/DDBJ databases">
        <title>Annotation of Culex pipiens quinquefasciatus.</title>
        <authorList>
            <consortium name="The Broad Institute Genome Sequencing Platform"/>
            <person name="Atkinson P.W."/>
            <person name="Hemingway J."/>
            <person name="Christensen B.M."/>
            <person name="Higgs S."/>
            <person name="Kodira C."/>
            <person name="Hannick L."/>
            <person name="Megy K."/>
            <person name="O'Leary S."/>
            <person name="Pearson M."/>
            <person name="Haas B.J."/>
            <person name="Mauceli E."/>
            <person name="Wortman J.R."/>
            <person name="Lee N.H."/>
            <person name="Guigo R."/>
            <person name="Stanke M."/>
            <person name="Alvarado L."/>
            <person name="Amedeo P."/>
            <person name="Antoine C.H."/>
            <person name="Arensburger P."/>
            <person name="Bidwell S.L."/>
            <person name="Crawford M."/>
            <person name="Camaro F."/>
            <person name="Devon K."/>
            <person name="Engels R."/>
            <person name="Hammond M."/>
            <person name="Howarth C."/>
            <person name="Koehrsen M."/>
            <person name="Lawson D."/>
            <person name="Montgomery P."/>
            <person name="Nene V."/>
            <person name="Nusbaum C."/>
            <person name="Puiu D."/>
            <person name="Romero-Severson J."/>
            <person name="Severson D.W."/>
            <person name="Shumway M."/>
            <person name="Sisk P."/>
            <person name="Stolte C."/>
            <person name="Zeng Q."/>
            <person name="Eisenstadt E."/>
            <person name="Fraser-Liggett C."/>
            <person name="Strausberg R."/>
            <person name="Galagan J."/>
            <person name="Birren B."/>
            <person name="Collins F.H."/>
        </authorList>
    </citation>
    <scope>NUCLEOTIDE SEQUENCE [LARGE SCALE GENOMIC DNA]</scope>
    <source>
        <strain evidence="10">JHB</strain>
    </source>
</reference>
<name>B0X7D6_CULQU</name>
<dbReference type="SMART" id="SM00355">
    <property type="entry name" value="ZnF_C2H2"/>
    <property type="match status" value="12"/>
</dbReference>
<feature type="domain" description="C2H2-type" evidence="9">
    <location>
        <begin position="123"/>
        <end position="151"/>
    </location>
</feature>
<dbReference type="Pfam" id="PF13912">
    <property type="entry name" value="zf-C2H2_6"/>
    <property type="match status" value="1"/>
</dbReference>
<evidence type="ECO:0000256" key="5">
    <source>
        <dbReference type="ARBA" id="ARBA00022833"/>
    </source>
</evidence>
<dbReference type="eggNOG" id="KOG1721">
    <property type="taxonomic scope" value="Eukaryota"/>
</dbReference>
<dbReference type="GO" id="GO:0008270">
    <property type="term" value="F:zinc ion binding"/>
    <property type="evidence" value="ECO:0007669"/>
    <property type="project" value="UniProtKB-KW"/>
</dbReference>
<dbReference type="VEuPathDB" id="VectorBase:CQUJHB014705"/>
<dbReference type="Pfam" id="PF00096">
    <property type="entry name" value="zf-C2H2"/>
    <property type="match status" value="6"/>
</dbReference>
<evidence type="ECO:0000259" key="9">
    <source>
        <dbReference type="PROSITE" id="PS50157"/>
    </source>
</evidence>
<evidence type="ECO:0000256" key="4">
    <source>
        <dbReference type="ARBA" id="ARBA00022771"/>
    </source>
</evidence>
<dbReference type="FunFam" id="3.30.160.60:FF:000870">
    <property type="entry name" value="zinc finger protein 197 isoform X1"/>
    <property type="match status" value="1"/>
</dbReference>
<dbReference type="EnsemblMetazoa" id="CPIJ015270-RA">
    <property type="protein sequence ID" value="CPIJ015270-PA"/>
    <property type="gene ID" value="CPIJ015270"/>
</dbReference>
<organism>
    <name type="scientific">Culex quinquefasciatus</name>
    <name type="common">Southern house mosquito</name>
    <name type="synonym">Culex pungens</name>
    <dbReference type="NCBI Taxonomy" id="7176"/>
    <lineage>
        <taxon>Eukaryota</taxon>
        <taxon>Metazoa</taxon>
        <taxon>Ecdysozoa</taxon>
        <taxon>Arthropoda</taxon>
        <taxon>Hexapoda</taxon>
        <taxon>Insecta</taxon>
        <taxon>Pterygota</taxon>
        <taxon>Neoptera</taxon>
        <taxon>Endopterygota</taxon>
        <taxon>Diptera</taxon>
        <taxon>Nematocera</taxon>
        <taxon>Culicoidea</taxon>
        <taxon>Culicidae</taxon>
        <taxon>Culicinae</taxon>
        <taxon>Culicini</taxon>
        <taxon>Culex</taxon>
        <taxon>Culex</taxon>
    </lineage>
</organism>
<feature type="compositionally biased region" description="Acidic residues" evidence="8">
    <location>
        <begin position="364"/>
        <end position="374"/>
    </location>
</feature>